<comment type="caution">
    <text evidence="1">The sequence shown here is derived from an EMBL/GenBank/DDBJ whole genome shotgun (WGS) entry which is preliminary data.</text>
</comment>
<sequence length="221" mass="24916">MISNKAKKEKKDKKEGTKRIEALELLLSNVVLRYMLSEARFRLSAERVDVKSLLSLPEPDREDMDDNCSNAGVYVCVCHAEPEKDPHSGREGNIDHDSVGLIPARVSQNPDGTDVKERPFDLIRMIKRWRTIPELEEKAQIVSLNVPRFYRTVVEGGLEAHPRVVAVLPRDNQQGPVAMLIETVVMLVTGSVTSESNYGFTTQKMVADIERQLATKGRLKY</sequence>
<keyword evidence="2" id="KW-1185">Reference proteome</keyword>
<evidence type="ECO:0000313" key="1">
    <source>
        <dbReference type="EMBL" id="RGP70528.1"/>
    </source>
</evidence>
<dbReference type="AlphaFoldDB" id="A0A395SDN1"/>
<gene>
    <name evidence="1" type="ORF">FLONG3_7400</name>
</gene>
<dbReference type="EMBL" id="PXOG01000169">
    <property type="protein sequence ID" value="RGP70528.1"/>
    <property type="molecule type" value="Genomic_DNA"/>
</dbReference>
<organism evidence="1 2">
    <name type="scientific">Fusarium longipes</name>
    <dbReference type="NCBI Taxonomy" id="694270"/>
    <lineage>
        <taxon>Eukaryota</taxon>
        <taxon>Fungi</taxon>
        <taxon>Dikarya</taxon>
        <taxon>Ascomycota</taxon>
        <taxon>Pezizomycotina</taxon>
        <taxon>Sordariomycetes</taxon>
        <taxon>Hypocreomycetidae</taxon>
        <taxon>Hypocreales</taxon>
        <taxon>Nectriaceae</taxon>
        <taxon>Fusarium</taxon>
    </lineage>
</organism>
<proteinExistence type="predicted"/>
<evidence type="ECO:0000313" key="2">
    <source>
        <dbReference type="Proteomes" id="UP000266234"/>
    </source>
</evidence>
<accession>A0A395SDN1</accession>
<name>A0A395SDN1_9HYPO</name>
<reference evidence="1 2" key="1">
    <citation type="journal article" date="2018" name="PLoS Pathog.">
        <title>Evolution of structural diversity of trichothecenes, a family of toxins produced by plant pathogenic and entomopathogenic fungi.</title>
        <authorList>
            <person name="Proctor R.H."/>
            <person name="McCormick S.P."/>
            <person name="Kim H.S."/>
            <person name="Cardoza R.E."/>
            <person name="Stanley A.M."/>
            <person name="Lindo L."/>
            <person name="Kelly A."/>
            <person name="Brown D.W."/>
            <person name="Lee T."/>
            <person name="Vaughan M.M."/>
            <person name="Alexander N.J."/>
            <person name="Busman M."/>
            <person name="Gutierrez S."/>
        </authorList>
    </citation>
    <scope>NUCLEOTIDE SEQUENCE [LARGE SCALE GENOMIC DNA]</scope>
    <source>
        <strain evidence="1 2">NRRL 20695</strain>
    </source>
</reference>
<dbReference type="Proteomes" id="UP000266234">
    <property type="component" value="Unassembled WGS sequence"/>
</dbReference>
<protein>
    <submittedName>
        <fullName evidence="1">Uncharacterized protein</fullName>
    </submittedName>
</protein>
<dbReference type="OrthoDB" id="5100880at2759"/>